<dbReference type="InterPro" id="IPR038499">
    <property type="entry name" value="BRO1_sf"/>
</dbReference>
<dbReference type="Gene3D" id="1.10.287.160">
    <property type="entry name" value="HR1 repeat"/>
    <property type="match status" value="1"/>
</dbReference>
<evidence type="ECO:0000313" key="6">
    <source>
        <dbReference type="Proteomes" id="UP000695022"/>
    </source>
</evidence>
<evidence type="ECO:0000313" key="7">
    <source>
        <dbReference type="RefSeq" id="XP_014663777.1"/>
    </source>
</evidence>
<gene>
    <name evidence="7" type="primary">LOC106806371</name>
</gene>
<proteinExistence type="inferred from homology"/>
<evidence type="ECO:0000259" key="4">
    <source>
        <dbReference type="PROSITE" id="PS51180"/>
    </source>
</evidence>
<dbReference type="InterPro" id="IPR001478">
    <property type="entry name" value="PDZ"/>
</dbReference>
<protein>
    <submittedName>
        <fullName evidence="7">Rhophilin-1-like</fullName>
    </submittedName>
</protein>
<organism evidence="6 7">
    <name type="scientific">Priapulus caudatus</name>
    <name type="common">Priapulid worm</name>
    <dbReference type="NCBI Taxonomy" id="37621"/>
    <lineage>
        <taxon>Eukaryota</taxon>
        <taxon>Metazoa</taxon>
        <taxon>Ecdysozoa</taxon>
        <taxon>Scalidophora</taxon>
        <taxon>Priapulida</taxon>
        <taxon>Priapulimorpha</taxon>
        <taxon>Priapulimorphida</taxon>
        <taxon>Priapulidae</taxon>
        <taxon>Priapulus</taxon>
    </lineage>
</organism>
<dbReference type="SMART" id="SM01041">
    <property type="entry name" value="BRO1"/>
    <property type="match status" value="1"/>
</dbReference>
<dbReference type="Gene3D" id="1.25.40.280">
    <property type="entry name" value="alix/aip1 like domains"/>
    <property type="match status" value="1"/>
</dbReference>
<evidence type="ECO:0000256" key="2">
    <source>
        <dbReference type="PROSITE-ProRule" id="PRU01207"/>
    </source>
</evidence>
<dbReference type="InterPro" id="IPR047138">
    <property type="entry name" value="RHPN1_2"/>
</dbReference>
<evidence type="ECO:0000256" key="1">
    <source>
        <dbReference type="ARBA" id="ARBA00010369"/>
    </source>
</evidence>
<dbReference type="PANTHER" id="PTHR23031">
    <property type="entry name" value="RHOPHILIN"/>
    <property type="match status" value="1"/>
</dbReference>
<dbReference type="InterPro" id="IPR036034">
    <property type="entry name" value="PDZ_sf"/>
</dbReference>
<name>A0ABM1DV06_PRICU</name>
<dbReference type="InterPro" id="IPR011072">
    <property type="entry name" value="HR1_rho-bd"/>
</dbReference>
<dbReference type="Pfam" id="PF03097">
    <property type="entry name" value="BRO1"/>
    <property type="match status" value="1"/>
</dbReference>
<dbReference type="SUPFAM" id="SSF46585">
    <property type="entry name" value="HR1 repeat"/>
    <property type="match status" value="1"/>
</dbReference>
<evidence type="ECO:0000259" key="3">
    <source>
        <dbReference type="PROSITE" id="PS50106"/>
    </source>
</evidence>
<dbReference type="PROSITE" id="PS51180">
    <property type="entry name" value="BRO1"/>
    <property type="match status" value="1"/>
</dbReference>
<feature type="domain" description="PDZ" evidence="3">
    <location>
        <begin position="507"/>
        <end position="586"/>
    </location>
</feature>
<dbReference type="PROSITE" id="PS51860">
    <property type="entry name" value="REM_1"/>
    <property type="match status" value="1"/>
</dbReference>
<dbReference type="PROSITE" id="PS50106">
    <property type="entry name" value="PDZ"/>
    <property type="match status" value="1"/>
</dbReference>
<dbReference type="SMART" id="SM00742">
    <property type="entry name" value="Hr1"/>
    <property type="match status" value="1"/>
</dbReference>
<dbReference type="Gene3D" id="2.30.42.10">
    <property type="match status" value="1"/>
</dbReference>
<keyword evidence="2" id="KW-0175">Coiled coil</keyword>
<dbReference type="PANTHER" id="PTHR23031:SF15">
    <property type="entry name" value="LD12055P"/>
    <property type="match status" value="1"/>
</dbReference>
<reference evidence="7" key="1">
    <citation type="submission" date="2025-08" db="UniProtKB">
        <authorList>
            <consortium name="RefSeq"/>
        </authorList>
    </citation>
    <scope>IDENTIFICATION</scope>
</reference>
<dbReference type="InterPro" id="IPR036274">
    <property type="entry name" value="HR1_rpt_sf"/>
</dbReference>
<dbReference type="InterPro" id="IPR004328">
    <property type="entry name" value="BRO1_dom"/>
</dbReference>
<comment type="similarity">
    <text evidence="1">Belongs to the RHPN family.</text>
</comment>
<feature type="domain" description="REM-1" evidence="5">
    <location>
        <begin position="16"/>
        <end position="92"/>
    </location>
</feature>
<accession>A0ABM1DV06</accession>
<dbReference type="SMART" id="SM00228">
    <property type="entry name" value="PDZ"/>
    <property type="match status" value="1"/>
</dbReference>
<dbReference type="RefSeq" id="XP_014663777.1">
    <property type="nucleotide sequence ID" value="XM_014808291.1"/>
</dbReference>
<dbReference type="Pfam" id="PF02185">
    <property type="entry name" value="HR1"/>
    <property type="match status" value="1"/>
</dbReference>
<feature type="domain" description="BRO1" evidence="4">
    <location>
        <begin position="103"/>
        <end position="531"/>
    </location>
</feature>
<keyword evidence="6" id="KW-1185">Reference proteome</keyword>
<dbReference type="Proteomes" id="UP000695022">
    <property type="component" value="Unplaced"/>
</dbReference>
<dbReference type="GeneID" id="106806371"/>
<sequence length="652" mass="72911">MMVNENEENSKGFRKGSDPYLRTVRGQLQMRRATLNQEMNKELMLKDGAQKMYSVMRNKKSRESLNVELIFANSNLQVLRDELADINSDVVVYQSDSTSPSMPMVPLALKETQTVDFTQALNDLIRDHYHEEPESYEEQINELNEIRQAVRTPMKNSHGIGLLFEYYNLLYFIEQRFYSDELGLRLLFNWYDSLTGAPASQKSLAFEKGCLMFNIAAIYSQIAAKQNLCCTEGLEAAVDNFQRAAGALKYLRENFSFAPSSDMKADTLDMLIPIMLAQANECCFLKQTLGIEQVLDFHLLVAIAREAAMVSNKFSAIHRSTAESTVKDLVPPSWMMMANVKAEYYRALSHLYMAKAILSYKDSELHSLVMALTQACEANHDGISGNYLPPKDTADIYNIAKAHYREATILAEESLRLHKLCRQLHSATCLQALLQHMHARCLDSYADMEEEDDFSEVVSVPAIAAHSMSKVAATPPQLSQFKVYDIFRKLGPLLLFNATNSWSEPRTVILSRETADQNFGFSVVKSSPVHLSSVDVGGIADFGGLKTGDRIVGVAETDTKWSRHNEVIDLLKACGDVLIIRVVSPAKDTVDAKPVTSTSVSLPVTPVSKPSGINSDSRSFKHASIFTLAGLKKLSRKEKGHPHMSSHNFKTL</sequence>
<dbReference type="SUPFAM" id="SSF50156">
    <property type="entry name" value="PDZ domain-like"/>
    <property type="match status" value="1"/>
</dbReference>
<evidence type="ECO:0000259" key="5">
    <source>
        <dbReference type="PROSITE" id="PS51860"/>
    </source>
</evidence>